<gene>
    <name evidence="1" type="ORF">OI25_5627</name>
</gene>
<keyword evidence="1" id="KW-0449">Lipoprotein</keyword>
<dbReference type="AlphaFoldDB" id="A0AAU8TBL9"/>
<dbReference type="Proteomes" id="UP000032614">
    <property type="component" value="Chromosome 2"/>
</dbReference>
<evidence type="ECO:0000313" key="1">
    <source>
        <dbReference type="EMBL" id="AJZ62809.1"/>
    </source>
</evidence>
<dbReference type="EMBL" id="CP010027">
    <property type="protein sequence ID" value="AJZ62809.1"/>
    <property type="molecule type" value="Genomic_DNA"/>
</dbReference>
<dbReference type="PROSITE" id="PS51257">
    <property type="entry name" value="PROKAR_LIPOPROTEIN"/>
    <property type="match status" value="1"/>
</dbReference>
<sequence length="73" mass="8010">MKRVVIAFQFLVLLTACTTEPATHSVTDEPTTQGEIVDYAGHVCSNQNMHVKIPLCLFPRKITEIPAQPSQSG</sequence>
<dbReference type="KEGG" id="bfn:OI25_5627"/>
<evidence type="ECO:0000313" key="2">
    <source>
        <dbReference type="Proteomes" id="UP000032614"/>
    </source>
</evidence>
<protein>
    <submittedName>
        <fullName evidence="1">Lipoprotein</fullName>
    </submittedName>
</protein>
<accession>A0AAU8TBL9</accession>
<name>A0AAU8TBL9_9BURK</name>
<organism evidence="1 2">
    <name type="scientific">Paraburkholderia fungorum</name>
    <dbReference type="NCBI Taxonomy" id="134537"/>
    <lineage>
        <taxon>Bacteria</taxon>
        <taxon>Pseudomonadati</taxon>
        <taxon>Pseudomonadota</taxon>
        <taxon>Betaproteobacteria</taxon>
        <taxon>Burkholderiales</taxon>
        <taxon>Burkholderiaceae</taxon>
        <taxon>Paraburkholderia</taxon>
    </lineage>
</organism>
<reference evidence="1 2" key="1">
    <citation type="journal article" date="2015" name="Genome Announc.">
        <title>Complete genome sequences for 59 burkholderia isolates, both pathogenic and near neighbor.</title>
        <authorList>
            <person name="Johnson S.L."/>
            <person name="Bishop-Lilly K.A."/>
            <person name="Ladner J.T."/>
            <person name="Daligault H.E."/>
            <person name="Davenport K.W."/>
            <person name="Jaissle J."/>
            <person name="Frey K.G."/>
            <person name="Koroleva G.I."/>
            <person name="Bruce D.C."/>
            <person name="Coyne S.R."/>
            <person name="Broomall S.M."/>
            <person name="Li P.E."/>
            <person name="Teshima H."/>
            <person name="Gibbons H.S."/>
            <person name="Palacios G.F."/>
            <person name="Rosenzweig C.N."/>
            <person name="Redden C.L."/>
            <person name="Xu Y."/>
            <person name="Minogue T.D."/>
            <person name="Chain P.S."/>
        </authorList>
    </citation>
    <scope>NUCLEOTIDE SEQUENCE [LARGE SCALE GENOMIC DNA]</scope>
    <source>
        <strain evidence="1 2">ATCC BAA-463</strain>
    </source>
</reference>
<proteinExistence type="predicted"/>